<keyword evidence="12" id="KW-0653">Protein transport</keyword>
<evidence type="ECO:0000256" key="12">
    <source>
        <dbReference type="ARBA" id="ARBA00022927"/>
    </source>
</evidence>
<evidence type="ECO:0000256" key="3">
    <source>
        <dbReference type="ARBA" id="ARBA00022448"/>
    </source>
</evidence>
<keyword evidence="13" id="KW-1133">Transmembrane helix</keyword>
<comment type="subcellular location">
    <subcellularLocation>
        <location evidence="2">Membrane</location>
        <topology evidence="2">Single-pass membrane protein</topology>
    </subcellularLocation>
    <subcellularLocation>
        <location evidence="16">Plastid</location>
        <location evidence="16">Chloroplast outer membrane</location>
    </subcellularLocation>
</comment>
<dbReference type="GO" id="GO:0046872">
    <property type="term" value="F:metal ion binding"/>
    <property type="evidence" value="ECO:0007669"/>
    <property type="project" value="UniProtKB-KW"/>
</dbReference>
<keyword evidence="14" id="KW-0342">GTP-binding</keyword>
<evidence type="ECO:0000256" key="9">
    <source>
        <dbReference type="ARBA" id="ARBA00022801"/>
    </source>
</evidence>
<dbReference type="GO" id="GO:0016787">
    <property type="term" value="F:hydrolase activity"/>
    <property type="evidence" value="ECO:0007669"/>
    <property type="project" value="UniProtKB-KW"/>
</dbReference>
<gene>
    <name evidence="18" type="ORF">EHI5A_096790</name>
</gene>
<dbReference type="PANTHER" id="PTHR10903">
    <property type="entry name" value="GTPASE, IMAP FAMILY MEMBER-RELATED"/>
    <property type="match status" value="1"/>
</dbReference>
<dbReference type="SUPFAM" id="SSF52540">
    <property type="entry name" value="P-loop containing nucleoside triphosphate hydrolases"/>
    <property type="match status" value="1"/>
</dbReference>
<keyword evidence="10" id="KW-1002">Plastid outer membrane</keyword>
<dbReference type="InterPro" id="IPR027417">
    <property type="entry name" value="P-loop_NTPase"/>
</dbReference>
<sequence length="304" mass="35029">MSIPEDKSKPKTKILLIGDTGVGKSSLGNFILGSDVFKVGGGSASVTQEISGFYGEGDRSDLFVIDTPTLQDTRKENEKWLNKMIECIIEQEGIQSIIIVLDFNNGGALSHDSETLIEIMCNVFPFDDFWKHVCIVWTKCYCYTPQSVIDSHKKMKEEFFNNQIKKKCIEEKITRKEIINMPPMFYVDSQPEGEDNSRSKEEIERLITKARSLGEIEIDRNPEKIGSEYKATIIEEKHRREDLKESDNNIIPQVKYMRREIRIGYNGIINCGEWEVVSNNTNSSPLKSFLCWLIEWLKNYFIIE</sequence>
<organism evidence="18 19">
    <name type="scientific">Entamoeba histolytica KU27</name>
    <dbReference type="NCBI Taxonomy" id="885311"/>
    <lineage>
        <taxon>Eukaryota</taxon>
        <taxon>Amoebozoa</taxon>
        <taxon>Evosea</taxon>
        <taxon>Archamoebae</taxon>
        <taxon>Mastigamoebida</taxon>
        <taxon>Entamoebidae</taxon>
        <taxon>Entamoeba</taxon>
    </lineage>
</organism>
<dbReference type="GO" id="GO:0015031">
    <property type="term" value="P:protein transport"/>
    <property type="evidence" value="ECO:0007669"/>
    <property type="project" value="UniProtKB-KW"/>
</dbReference>
<dbReference type="OrthoDB" id="425923at2759"/>
<keyword evidence="11" id="KW-0460">Magnesium</keyword>
<keyword evidence="8" id="KW-0547">Nucleotide-binding</keyword>
<evidence type="ECO:0000256" key="5">
    <source>
        <dbReference type="ARBA" id="ARBA00022640"/>
    </source>
</evidence>
<evidence type="ECO:0000256" key="15">
    <source>
        <dbReference type="ARBA" id="ARBA00023136"/>
    </source>
</evidence>
<evidence type="ECO:0000256" key="14">
    <source>
        <dbReference type="ARBA" id="ARBA00023134"/>
    </source>
</evidence>
<keyword evidence="3" id="KW-0813">Transport</keyword>
<keyword evidence="7" id="KW-0479">Metal-binding</keyword>
<evidence type="ECO:0000313" key="18">
    <source>
        <dbReference type="EMBL" id="EMD45152.1"/>
    </source>
</evidence>
<evidence type="ECO:0000256" key="8">
    <source>
        <dbReference type="ARBA" id="ARBA00022741"/>
    </source>
</evidence>
<keyword evidence="9" id="KW-0378">Hydrolase</keyword>
<dbReference type="VEuPathDB" id="AmoebaDB:EHI5A_096790"/>
<dbReference type="PROSITE" id="PS51720">
    <property type="entry name" value="G_AIG1"/>
    <property type="match status" value="1"/>
</dbReference>
<keyword evidence="15" id="KW-0472">Membrane</keyword>
<evidence type="ECO:0000259" key="17">
    <source>
        <dbReference type="PROSITE" id="PS51720"/>
    </source>
</evidence>
<dbReference type="GO" id="GO:0005525">
    <property type="term" value="F:GTP binding"/>
    <property type="evidence" value="ECO:0007669"/>
    <property type="project" value="UniProtKB-KW"/>
</dbReference>
<dbReference type="Gene3D" id="3.40.50.300">
    <property type="entry name" value="P-loop containing nucleotide triphosphate hydrolases"/>
    <property type="match status" value="1"/>
</dbReference>
<dbReference type="EMBL" id="KB444876">
    <property type="protein sequence ID" value="EMD45152.1"/>
    <property type="molecule type" value="Genomic_DNA"/>
</dbReference>
<dbReference type="PANTHER" id="PTHR10903:SF135">
    <property type="entry name" value="TRANSLOCASE OF CHLOROPLAST 120, CHLOROPLASTIC-RELATED"/>
    <property type="match status" value="1"/>
</dbReference>
<evidence type="ECO:0000256" key="6">
    <source>
        <dbReference type="ARBA" id="ARBA00022692"/>
    </source>
</evidence>
<comment type="cofactor">
    <cofactor evidence="1">
        <name>Mg(2+)</name>
        <dbReference type="ChEBI" id="CHEBI:18420"/>
    </cofactor>
</comment>
<evidence type="ECO:0000256" key="10">
    <source>
        <dbReference type="ARBA" id="ARBA00022805"/>
    </source>
</evidence>
<feature type="domain" description="AIG1-type G" evidence="17">
    <location>
        <begin position="9"/>
        <end position="238"/>
    </location>
</feature>
<dbReference type="Proteomes" id="UP000011755">
    <property type="component" value="Unassembled WGS sequence"/>
</dbReference>
<proteinExistence type="predicted"/>
<evidence type="ECO:0000256" key="4">
    <source>
        <dbReference type="ARBA" id="ARBA00022528"/>
    </source>
</evidence>
<evidence type="ECO:0000256" key="2">
    <source>
        <dbReference type="ARBA" id="ARBA00004167"/>
    </source>
</evidence>
<reference evidence="18 19" key="1">
    <citation type="submission" date="2013-02" db="EMBL/GenBank/DDBJ databases">
        <authorList>
            <person name="Hannick L."/>
            <person name="Zafar N."/>
            <person name="Lorenzi H."/>
            <person name="Ali I.A."/>
            <person name="Petri W.P."/>
            <person name="Caler E."/>
        </authorList>
    </citation>
    <scope>NUCLEOTIDE SEQUENCE [LARGE SCALE GENOMIC DNA]</scope>
    <source>
        <strain evidence="18 19">KU27</strain>
    </source>
</reference>
<dbReference type="AlphaFoldDB" id="M2S2U4"/>
<dbReference type="Pfam" id="PF04548">
    <property type="entry name" value="AIG1"/>
    <property type="match status" value="1"/>
</dbReference>
<name>M2S2U4_ENTHI</name>
<keyword evidence="4" id="KW-0150">Chloroplast</keyword>
<evidence type="ECO:0000256" key="11">
    <source>
        <dbReference type="ARBA" id="ARBA00022842"/>
    </source>
</evidence>
<dbReference type="GO" id="GO:0016020">
    <property type="term" value="C:membrane"/>
    <property type="evidence" value="ECO:0007669"/>
    <property type="project" value="UniProtKB-SubCell"/>
</dbReference>
<protein>
    <submittedName>
        <fullName evidence="18">AIG1 family protein</fullName>
    </submittedName>
</protein>
<evidence type="ECO:0000256" key="7">
    <source>
        <dbReference type="ARBA" id="ARBA00022723"/>
    </source>
</evidence>
<keyword evidence="5" id="KW-0934">Plastid</keyword>
<evidence type="ECO:0000313" key="19">
    <source>
        <dbReference type="Proteomes" id="UP000011755"/>
    </source>
</evidence>
<evidence type="ECO:0000256" key="13">
    <source>
        <dbReference type="ARBA" id="ARBA00022989"/>
    </source>
</evidence>
<keyword evidence="6" id="KW-0812">Transmembrane</keyword>
<dbReference type="InterPro" id="IPR045058">
    <property type="entry name" value="GIMA/IAN/Toc"/>
</dbReference>
<evidence type="ECO:0000256" key="1">
    <source>
        <dbReference type="ARBA" id="ARBA00001946"/>
    </source>
</evidence>
<dbReference type="FunFam" id="3.40.50.300:FF:001252">
    <property type="entry name" value="AIG1 family protein"/>
    <property type="match status" value="1"/>
</dbReference>
<evidence type="ECO:0000256" key="16">
    <source>
        <dbReference type="ARBA" id="ARBA00024013"/>
    </source>
</evidence>
<dbReference type="InterPro" id="IPR006703">
    <property type="entry name" value="G_AIG1"/>
</dbReference>
<accession>M2S2U4</accession>